<accession>A0A1W9KUD8</accession>
<dbReference type="EMBL" id="MTEI01000005">
    <property type="protein sequence ID" value="OQW88131.1"/>
    <property type="molecule type" value="Genomic_DNA"/>
</dbReference>
<dbReference type="SUPFAM" id="SSF55729">
    <property type="entry name" value="Acyl-CoA N-acyltransferases (Nat)"/>
    <property type="match status" value="1"/>
</dbReference>
<dbReference type="InterPro" id="IPR000182">
    <property type="entry name" value="GNAT_dom"/>
</dbReference>
<dbReference type="InterPro" id="IPR016181">
    <property type="entry name" value="Acyl_CoA_acyltransferase"/>
</dbReference>
<evidence type="ECO:0000313" key="3">
    <source>
        <dbReference type="Proteomes" id="UP000192505"/>
    </source>
</evidence>
<comment type="caution">
    <text evidence="2">The sequence shown here is derived from an EMBL/GenBank/DDBJ whole genome shotgun (WGS) entry which is preliminary data.</text>
</comment>
<dbReference type="PROSITE" id="PS51186">
    <property type="entry name" value="GNAT"/>
    <property type="match status" value="1"/>
</dbReference>
<dbReference type="Pfam" id="PF13420">
    <property type="entry name" value="Acetyltransf_4"/>
    <property type="match status" value="1"/>
</dbReference>
<reference evidence="2 3" key="1">
    <citation type="submission" date="2017-01" db="EMBL/GenBank/DDBJ databases">
        <title>Novel large sulfur bacteria in the metagenomes of groundwater-fed chemosynthetic microbial mats in the Lake Huron basin.</title>
        <authorList>
            <person name="Sharrar A.M."/>
            <person name="Flood B.E."/>
            <person name="Bailey J.V."/>
            <person name="Jones D.S."/>
            <person name="Biddanda B."/>
            <person name="Ruberg S.A."/>
            <person name="Marcus D.N."/>
            <person name="Dick G.J."/>
        </authorList>
    </citation>
    <scope>NUCLEOTIDE SEQUENCE [LARGE SCALE GENOMIC DNA]</scope>
    <source>
        <strain evidence="2">A7</strain>
    </source>
</reference>
<dbReference type="NCBIfam" id="TIGR03585">
    <property type="entry name" value="PseH"/>
    <property type="match status" value="1"/>
</dbReference>
<gene>
    <name evidence="2" type="ORF">BWK72_10360</name>
</gene>
<evidence type="ECO:0000313" key="2">
    <source>
        <dbReference type="EMBL" id="OQW88131.1"/>
    </source>
</evidence>
<proteinExistence type="predicted"/>
<sequence>MKQLGILRNIGDNELELMRAWRNEPSVRANMYTQHEISPEEHLTWWAKTKDRPDQKYFMYETAGTPVGIASFNGIDANSANSAWAFYASPTAPKGTGSRMEFLMLDCAFNTLNLHKLYCEVLAFNTAVIKLHEKFGFKVEGIFREQHKVNDAFVDTYRLGILASEWQKGRQAMYDKLTAHVKA</sequence>
<dbReference type="Gene3D" id="3.40.630.30">
    <property type="match status" value="1"/>
</dbReference>
<organism evidence="2 3">
    <name type="scientific">Rhodoferax ferrireducens</name>
    <dbReference type="NCBI Taxonomy" id="192843"/>
    <lineage>
        <taxon>Bacteria</taxon>
        <taxon>Pseudomonadati</taxon>
        <taxon>Pseudomonadota</taxon>
        <taxon>Betaproteobacteria</taxon>
        <taxon>Burkholderiales</taxon>
        <taxon>Comamonadaceae</taxon>
        <taxon>Rhodoferax</taxon>
    </lineage>
</organism>
<keyword evidence="2" id="KW-0808">Transferase</keyword>
<dbReference type="Proteomes" id="UP000192505">
    <property type="component" value="Unassembled WGS sequence"/>
</dbReference>
<evidence type="ECO:0000259" key="1">
    <source>
        <dbReference type="PROSITE" id="PS51186"/>
    </source>
</evidence>
<dbReference type="PANTHER" id="PTHR43415:SF3">
    <property type="entry name" value="GNAT-FAMILY ACETYLTRANSFERASE"/>
    <property type="match status" value="1"/>
</dbReference>
<dbReference type="GO" id="GO:0016747">
    <property type="term" value="F:acyltransferase activity, transferring groups other than amino-acyl groups"/>
    <property type="evidence" value="ECO:0007669"/>
    <property type="project" value="InterPro"/>
</dbReference>
<feature type="domain" description="N-acetyltransferase" evidence="1">
    <location>
        <begin position="5"/>
        <end position="160"/>
    </location>
</feature>
<dbReference type="PANTHER" id="PTHR43415">
    <property type="entry name" value="SPERMIDINE N(1)-ACETYLTRANSFERASE"/>
    <property type="match status" value="1"/>
</dbReference>
<name>A0A1W9KUD8_9BURK</name>
<dbReference type="InterPro" id="IPR020036">
    <property type="entry name" value="PseH"/>
</dbReference>
<dbReference type="AlphaFoldDB" id="A0A1W9KUD8"/>
<protein>
    <submittedName>
        <fullName evidence="2">UDP-4-amino-4, 6-dideoxy-N-acetyl-beta-L-altrosamine N-acetyltransferase</fullName>
    </submittedName>
</protein>